<accession>A0A2J7R496</accession>
<keyword evidence="2" id="KW-0812">Transmembrane</keyword>
<evidence type="ECO:0000256" key="2">
    <source>
        <dbReference type="SAM" id="Phobius"/>
    </source>
</evidence>
<dbReference type="Gene3D" id="3.30.420.10">
    <property type="entry name" value="Ribonuclease H-like superfamily/Ribonuclease H"/>
    <property type="match status" value="1"/>
</dbReference>
<evidence type="ECO:0000256" key="1">
    <source>
        <dbReference type="SAM" id="MobiDB-lite"/>
    </source>
</evidence>
<dbReference type="STRING" id="105785.A0A2J7R496"/>
<dbReference type="GO" id="GO:0003676">
    <property type="term" value="F:nucleic acid binding"/>
    <property type="evidence" value="ECO:0007669"/>
    <property type="project" value="InterPro"/>
</dbReference>
<name>A0A2J7R496_9NEOP</name>
<reference evidence="3 4" key="1">
    <citation type="submission" date="2017-12" db="EMBL/GenBank/DDBJ databases">
        <title>Hemimetabolous genomes reveal molecular basis of termite eusociality.</title>
        <authorList>
            <person name="Harrison M.C."/>
            <person name="Jongepier E."/>
            <person name="Robertson H.M."/>
            <person name="Arning N."/>
            <person name="Bitard-Feildel T."/>
            <person name="Chao H."/>
            <person name="Childers C.P."/>
            <person name="Dinh H."/>
            <person name="Doddapaneni H."/>
            <person name="Dugan S."/>
            <person name="Gowin J."/>
            <person name="Greiner C."/>
            <person name="Han Y."/>
            <person name="Hu H."/>
            <person name="Hughes D.S.T."/>
            <person name="Huylmans A.-K."/>
            <person name="Kemena C."/>
            <person name="Kremer L.P.M."/>
            <person name="Lee S.L."/>
            <person name="Lopez-Ezquerra A."/>
            <person name="Mallet L."/>
            <person name="Monroy-Kuhn J.M."/>
            <person name="Moser A."/>
            <person name="Murali S.C."/>
            <person name="Muzny D.M."/>
            <person name="Otani S."/>
            <person name="Piulachs M.-D."/>
            <person name="Poelchau M."/>
            <person name="Qu J."/>
            <person name="Schaub F."/>
            <person name="Wada-Katsumata A."/>
            <person name="Worley K.C."/>
            <person name="Xie Q."/>
            <person name="Ylla G."/>
            <person name="Poulsen M."/>
            <person name="Gibbs R.A."/>
            <person name="Schal C."/>
            <person name="Richards S."/>
            <person name="Belles X."/>
            <person name="Korb J."/>
            <person name="Bornberg-Bauer E."/>
        </authorList>
    </citation>
    <scope>NUCLEOTIDE SEQUENCE [LARGE SCALE GENOMIC DNA]</scope>
    <source>
        <tissue evidence="3">Whole body</tissue>
    </source>
</reference>
<keyword evidence="4" id="KW-1185">Reference proteome</keyword>
<dbReference type="PANTHER" id="PTHR47326">
    <property type="entry name" value="TRANSPOSABLE ELEMENT TC3 TRANSPOSASE-LIKE PROTEIN"/>
    <property type="match status" value="1"/>
</dbReference>
<dbReference type="EMBL" id="NEVH01007451">
    <property type="protein sequence ID" value="PNF35663.1"/>
    <property type="molecule type" value="Genomic_DNA"/>
</dbReference>
<gene>
    <name evidence="3" type="ORF">B7P43_G17473</name>
</gene>
<dbReference type="AlphaFoldDB" id="A0A2J7R496"/>
<keyword evidence="2" id="KW-1133">Transmembrane helix</keyword>
<dbReference type="OrthoDB" id="10010453at2759"/>
<proteinExistence type="predicted"/>
<keyword evidence="2" id="KW-0472">Membrane</keyword>
<sequence length="271" mass="30057">MLCISIGALCRCCRLPLLLGVMFGVVAAIIIITVMLCCFCSCCILYKKRQPRLSGGPLYRMHCSSTASGVANMYSFSNPNSLATTPLDSALANSRLLVDLEPVVARSLSPTDSRATMAMGHTFSRDTRSAEMDLHANELGGVAGTRTEPPPPYNSSVNEQHPDRSVPLLRWNPPHWGLDVQRSLNATFLDRCIGPGGPILWPPISLDITPLDFFLWGYMKDRVFVPPVNDVPDSRARIRETIATVPMDLLERTWQEIETDWVVFVLPMVHM</sequence>
<feature type="region of interest" description="Disordered" evidence="1">
    <location>
        <begin position="141"/>
        <end position="160"/>
    </location>
</feature>
<dbReference type="InterPro" id="IPR036397">
    <property type="entry name" value="RNaseH_sf"/>
</dbReference>
<evidence type="ECO:0000313" key="3">
    <source>
        <dbReference type="EMBL" id="PNF35663.1"/>
    </source>
</evidence>
<comment type="caution">
    <text evidence="3">The sequence shown here is derived from an EMBL/GenBank/DDBJ whole genome shotgun (WGS) entry which is preliminary data.</text>
</comment>
<protein>
    <submittedName>
        <fullName evidence="3">Uncharacterized protein</fullName>
    </submittedName>
</protein>
<dbReference type="InParanoid" id="A0A2J7R496"/>
<feature type="transmembrane region" description="Helical" evidence="2">
    <location>
        <begin position="24"/>
        <end position="46"/>
    </location>
</feature>
<dbReference type="PANTHER" id="PTHR47326:SF1">
    <property type="entry name" value="HTH PSQ-TYPE DOMAIN-CONTAINING PROTEIN"/>
    <property type="match status" value="1"/>
</dbReference>
<organism evidence="3 4">
    <name type="scientific">Cryptotermes secundus</name>
    <dbReference type="NCBI Taxonomy" id="105785"/>
    <lineage>
        <taxon>Eukaryota</taxon>
        <taxon>Metazoa</taxon>
        <taxon>Ecdysozoa</taxon>
        <taxon>Arthropoda</taxon>
        <taxon>Hexapoda</taxon>
        <taxon>Insecta</taxon>
        <taxon>Pterygota</taxon>
        <taxon>Neoptera</taxon>
        <taxon>Polyneoptera</taxon>
        <taxon>Dictyoptera</taxon>
        <taxon>Blattodea</taxon>
        <taxon>Blattoidea</taxon>
        <taxon>Termitoidae</taxon>
        <taxon>Kalotermitidae</taxon>
        <taxon>Cryptotermitinae</taxon>
        <taxon>Cryptotermes</taxon>
    </lineage>
</organism>
<dbReference type="Proteomes" id="UP000235965">
    <property type="component" value="Unassembled WGS sequence"/>
</dbReference>
<evidence type="ECO:0000313" key="4">
    <source>
        <dbReference type="Proteomes" id="UP000235965"/>
    </source>
</evidence>